<keyword evidence="1" id="KW-0813">Transport</keyword>
<dbReference type="Pfam" id="PF13442">
    <property type="entry name" value="Cytochrome_CBB3"/>
    <property type="match status" value="1"/>
</dbReference>
<dbReference type="PROSITE" id="PS51007">
    <property type="entry name" value="CYTC"/>
    <property type="match status" value="1"/>
</dbReference>
<reference evidence="7" key="1">
    <citation type="submission" date="2018-05" db="EMBL/GenBank/DDBJ databases">
        <authorList>
            <person name="Lanie J.A."/>
            <person name="Ng W.-L."/>
            <person name="Kazmierczak K.M."/>
            <person name="Andrzejewski T.M."/>
            <person name="Davidsen T.M."/>
            <person name="Wayne K.J."/>
            <person name="Tettelin H."/>
            <person name="Glass J.I."/>
            <person name="Rusch D."/>
            <person name="Podicherti R."/>
            <person name="Tsui H.-C.T."/>
            <person name="Winkler M.E."/>
        </authorList>
    </citation>
    <scope>NUCLEOTIDE SEQUENCE</scope>
</reference>
<dbReference type="Gene3D" id="1.10.760.10">
    <property type="entry name" value="Cytochrome c-like domain"/>
    <property type="match status" value="1"/>
</dbReference>
<evidence type="ECO:0000256" key="3">
    <source>
        <dbReference type="ARBA" id="ARBA00022723"/>
    </source>
</evidence>
<name>A0A383EY16_9ZZZZ</name>
<evidence type="ECO:0000313" key="7">
    <source>
        <dbReference type="EMBL" id="SVE61777.1"/>
    </source>
</evidence>
<sequence>VKLFNFFIVLIFISINQTLNADEILDLGKNIFLEKGNCSTCHTLLDAGSNGDIGPNLNEIKPSFEKIIMAVSNGIGVMPAYEGILTSKEIETVAIYVSEKSN</sequence>
<proteinExistence type="predicted"/>
<evidence type="ECO:0000256" key="5">
    <source>
        <dbReference type="ARBA" id="ARBA00023004"/>
    </source>
</evidence>
<dbReference type="GO" id="GO:0005506">
    <property type="term" value="F:iron ion binding"/>
    <property type="evidence" value="ECO:0007669"/>
    <property type="project" value="InterPro"/>
</dbReference>
<keyword evidence="5" id="KW-0408">Iron</keyword>
<evidence type="ECO:0000256" key="2">
    <source>
        <dbReference type="ARBA" id="ARBA00022617"/>
    </source>
</evidence>
<feature type="non-terminal residue" evidence="7">
    <location>
        <position position="1"/>
    </location>
</feature>
<dbReference type="SUPFAM" id="SSF46626">
    <property type="entry name" value="Cytochrome c"/>
    <property type="match status" value="1"/>
</dbReference>
<dbReference type="InterPro" id="IPR008168">
    <property type="entry name" value="Cyt_C_IC"/>
</dbReference>
<dbReference type="GO" id="GO:0020037">
    <property type="term" value="F:heme binding"/>
    <property type="evidence" value="ECO:0007669"/>
    <property type="project" value="InterPro"/>
</dbReference>
<dbReference type="EMBL" id="UINC01229878">
    <property type="protein sequence ID" value="SVE61777.1"/>
    <property type="molecule type" value="Genomic_DNA"/>
</dbReference>
<evidence type="ECO:0000256" key="4">
    <source>
        <dbReference type="ARBA" id="ARBA00022982"/>
    </source>
</evidence>
<evidence type="ECO:0000259" key="6">
    <source>
        <dbReference type="PROSITE" id="PS51007"/>
    </source>
</evidence>
<dbReference type="GO" id="GO:0009055">
    <property type="term" value="F:electron transfer activity"/>
    <property type="evidence" value="ECO:0007669"/>
    <property type="project" value="InterPro"/>
</dbReference>
<dbReference type="PRINTS" id="PR00605">
    <property type="entry name" value="CYTCHROMECIC"/>
</dbReference>
<dbReference type="InterPro" id="IPR036909">
    <property type="entry name" value="Cyt_c-like_dom_sf"/>
</dbReference>
<keyword evidence="2" id="KW-0349">Heme</keyword>
<protein>
    <recommendedName>
        <fullName evidence="6">Cytochrome c domain-containing protein</fullName>
    </recommendedName>
</protein>
<evidence type="ECO:0000256" key="1">
    <source>
        <dbReference type="ARBA" id="ARBA00022448"/>
    </source>
</evidence>
<gene>
    <name evidence="7" type="ORF">METZ01_LOCUS514631</name>
</gene>
<dbReference type="AlphaFoldDB" id="A0A383EY16"/>
<keyword evidence="3" id="KW-0479">Metal-binding</keyword>
<organism evidence="7">
    <name type="scientific">marine metagenome</name>
    <dbReference type="NCBI Taxonomy" id="408172"/>
    <lineage>
        <taxon>unclassified sequences</taxon>
        <taxon>metagenomes</taxon>
        <taxon>ecological metagenomes</taxon>
    </lineage>
</organism>
<feature type="domain" description="Cytochrome c" evidence="6">
    <location>
        <begin position="23"/>
        <end position="101"/>
    </location>
</feature>
<dbReference type="InterPro" id="IPR009056">
    <property type="entry name" value="Cyt_c-like_dom"/>
</dbReference>
<keyword evidence="4" id="KW-0249">Electron transport</keyword>
<accession>A0A383EY16</accession>